<name>A0A6A5U2J1_9PLEO</name>
<evidence type="ECO:0000313" key="3">
    <source>
        <dbReference type="Proteomes" id="UP000800035"/>
    </source>
</evidence>
<organism evidence="2 3">
    <name type="scientific">Byssothecium circinans</name>
    <dbReference type="NCBI Taxonomy" id="147558"/>
    <lineage>
        <taxon>Eukaryota</taxon>
        <taxon>Fungi</taxon>
        <taxon>Dikarya</taxon>
        <taxon>Ascomycota</taxon>
        <taxon>Pezizomycotina</taxon>
        <taxon>Dothideomycetes</taxon>
        <taxon>Pleosporomycetidae</taxon>
        <taxon>Pleosporales</taxon>
        <taxon>Massarineae</taxon>
        <taxon>Massarinaceae</taxon>
        <taxon>Byssothecium</taxon>
    </lineage>
</organism>
<proteinExistence type="predicted"/>
<sequence length="111" mass="12481">MPTSPPTHLPQRRHGHGHRHRLCRRDHRRPHRPPALISPSQTPETLLPSPIPIPQNRHVAFPMPHSIVPIPFPSSPTRASPPHQKKKAAPETERPSMPCHVTKNSLKIAPV</sequence>
<reference evidence="2" key="1">
    <citation type="journal article" date="2020" name="Stud. Mycol.">
        <title>101 Dothideomycetes genomes: a test case for predicting lifestyles and emergence of pathogens.</title>
        <authorList>
            <person name="Haridas S."/>
            <person name="Albert R."/>
            <person name="Binder M."/>
            <person name="Bloem J."/>
            <person name="Labutti K."/>
            <person name="Salamov A."/>
            <person name="Andreopoulos B."/>
            <person name="Baker S."/>
            <person name="Barry K."/>
            <person name="Bills G."/>
            <person name="Bluhm B."/>
            <person name="Cannon C."/>
            <person name="Castanera R."/>
            <person name="Culley D."/>
            <person name="Daum C."/>
            <person name="Ezra D."/>
            <person name="Gonzalez J."/>
            <person name="Henrissat B."/>
            <person name="Kuo A."/>
            <person name="Liang C."/>
            <person name="Lipzen A."/>
            <person name="Lutzoni F."/>
            <person name="Magnuson J."/>
            <person name="Mondo S."/>
            <person name="Nolan M."/>
            <person name="Ohm R."/>
            <person name="Pangilinan J."/>
            <person name="Park H.-J."/>
            <person name="Ramirez L."/>
            <person name="Alfaro M."/>
            <person name="Sun H."/>
            <person name="Tritt A."/>
            <person name="Yoshinaga Y."/>
            <person name="Zwiers L.-H."/>
            <person name="Turgeon B."/>
            <person name="Goodwin S."/>
            <person name="Spatafora J."/>
            <person name="Crous P."/>
            <person name="Grigoriev I."/>
        </authorList>
    </citation>
    <scope>NUCLEOTIDE SEQUENCE</scope>
    <source>
        <strain evidence="2">CBS 675.92</strain>
    </source>
</reference>
<evidence type="ECO:0000313" key="2">
    <source>
        <dbReference type="EMBL" id="KAF1958052.1"/>
    </source>
</evidence>
<feature type="compositionally biased region" description="Basic residues" evidence="1">
    <location>
        <begin position="10"/>
        <end position="32"/>
    </location>
</feature>
<gene>
    <name evidence="2" type="ORF">CC80DRAFT_39524</name>
</gene>
<keyword evidence="3" id="KW-1185">Reference proteome</keyword>
<accession>A0A6A5U2J1</accession>
<evidence type="ECO:0000256" key="1">
    <source>
        <dbReference type="SAM" id="MobiDB-lite"/>
    </source>
</evidence>
<feature type="region of interest" description="Disordered" evidence="1">
    <location>
        <begin position="1"/>
        <end position="111"/>
    </location>
</feature>
<dbReference type="AlphaFoldDB" id="A0A6A5U2J1"/>
<dbReference type="EMBL" id="ML976988">
    <property type="protein sequence ID" value="KAF1958052.1"/>
    <property type="molecule type" value="Genomic_DNA"/>
</dbReference>
<protein>
    <submittedName>
        <fullName evidence="2">Uncharacterized protein</fullName>
    </submittedName>
</protein>
<dbReference type="Proteomes" id="UP000800035">
    <property type="component" value="Unassembled WGS sequence"/>
</dbReference>